<evidence type="ECO:0000313" key="2">
    <source>
        <dbReference type="Proteomes" id="UP000499080"/>
    </source>
</evidence>
<sequence>MIGVKREEHFVISTNIPELNGTNSKVEIWWDEARITYYFKYTFFTSNLRLAGKPEILKRRATQYETYSTAFLLVYPLTFHSHNKGLLRSDKGNGIGLPLRVFQRKENGTHN</sequence>
<accession>A0A4Y2DJX5</accession>
<evidence type="ECO:0000313" key="1">
    <source>
        <dbReference type="EMBL" id="GBM17120.1"/>
    </source>
</evidence>
<proteinExistence type="predicted"/>
<protein>
    <submittedName>
        <fullName evidence="1">Uncharacterized protein</fullName>
    </submittedName>
</protein>
<dbReference type="Proteomes" id="UP000499080">
    <property type="component" value="Unassembled WGS sequence"/>
</dbReference>
<organism evidence="1 2">
    <name type="scientific">Araneus ventricosus</name>
    <name type="common">Orbweaver spider</name>
    <name type="synonym">Epeira ventricosa</name>
    <dbReference type="NCBI Taxonomy" id="182803"/>
    <lineage>
        <taxon>Eukaryota</taxon>
        <taxon>Metazoa</taxon>
        <taxon>Ecdysozoa</taxon>
        <taxon>Arthropoda</taxon>
        <taxon>Chelicerata</taxon>
        <taxon>Arachnida</taxon>
        <taxon>Araneae</taxon>
        <taxon>Araneomorphae</taxon>
        <taxon>Entelegynae</taxon>
        <taxon>Araneoidea</taxon>
        <taxon>Araneidae</taxon>
        <taxon>Araneus</taxon>
    </lineage>
</organism>
<keyword evidence="2" id="KW-1185">Reference proteome</keyword>
<dbReference type="EMBL" id="BGPR01000383">
    <property type="protein sequence ID" value="GBM17120.1"/>
    <property type="molecule type" value="Genomic_DNA"/>
</dbReference>
<comment type="caution">
    <text evidence="1">The sequence shown here is derived from an EMBL/GenBank/DDBJ whole genome shotgun (WGS) entry which is preliminary data.</text>
</comment>
<dbReference type="AlphaFoldDB" id="A0A4Y2DJX5"/>
<gene>
    <name evidence="1" type="ORF">AVEN_251037_1</name>
</gene>
<reference evidence="1 2" key="1">
    <citation type="journal article" date="2019" name="Sci. Rep.">
        <title>Orb-weaving spider Araneus ventricosus genome elucidates the spidroin gene catalogue.</title>
        <authorList>
            <person name="Kono N."/>
            <person name="Nakamura H."/>
            <person name="Ohtoshi R."/>
            <person name="Moran D.A.P."/>
            <person name="Shinohara A."/>
            <person name="Yoshida Y."/>
            <person name="Fujiwara M."/>
            <person name="Mori M."/>
            <person name="Tomita M."/>
            <person name="Arakawa K."/>
        </authorList>
    </citation>
    <scope>NUCLEOTIDE SEQUENCE [LARGE SCALE GENOMIC DNA]</scope>
</reference>
<name>A0A4Y2DJX5_ARAVE</name>